<keyword evidence="2" id="KW-1185">Reference proteome</keyword>
<dbReference type="KEGG" id="tso:IZ6_07390"/>
<dbReference type="EMBL" id="AP023361">
    <property type="protein sequence ID" value="BCJ90004.1"/>
    <property type="molecule type" value="Genomic_DNA"/>
</dbReference>
<dbReference type="AlphaFoldDB" id="A0A6S6QIF3"/>
<dbReference type="RefSeq" id="WP_222876665.1">
    <property type="nucleotide sequence ID" value="NZ_AP023361.1"/>
</dbReference>
<name>A0A6S6QIF3_9HYPH</name>
<evidence type="ECO:0000313" key="1">
    <source>
        <dbReference type="EMBL" id="BCJ90004.1"/>
    </source>
</evidence>
<organism evidence="1 2">
    <name type="scientific">Terrihabitans soli</name>
    <dbReference type="NCBI Taxonomy" id="708113"/>
    <lineage>
        <taxon>Bacteria</taxon>
        <taxon>Pseudomonadati</taxon>
        <taxon>Pseudomonadota</taxon>
        <taxon>Alphaproteobacteria</taxon>
        <taxon>Hyphomicrobiales</taxon>
        <taxon>Terrihabitans</taxon>
    </lineage>
</organism>
<evidence type="ECO:0000313" key="2">
    <source>
        <dbReference type="Proteomes" id="UP000515317"/>
    </source>
</evidence>
<reference evidence="1 2" key="1">
    <citation type="submission" date="2020-08" db="EMBL/GenBank/DDBJ databases">
        <title>Genome sequence of Rhizobiales bacterium strain IZ6.</title>
        <authorList>
            <person name="Nakai R."/>
            <person name="Naganuma T."/>
        </authorList>
    </citation>
    <scope>NUCLEOTIDE SEQUENCE [LARGE SCALE GENOMIC DNA]</scope>
    <source>
        <strain evidence="1 2">IZ6</strain>
    </source>
</reference>
<dbReference type="Proteomes" id="UP000515317">
    <property type="component" value="Chromosome"/>
</dbReference>
<gene>
    <name evidence="1" type="ORF">IZ6_07390</name>
</gene>
<protein>
    <submittedName>
        <fullName evidence="1">Uncharacterized protein</fullName>
    </submittedName>
</protein>
<accession>A0A6S6QIF3</accession>
<proteinExistence type="predicted"/>
<sequence length="91" mass="10599">MTTKDSPLRELRRQAEKIAATLKAFERGEQIEPRFAEKLHVARTQETFTVGIVMDDKLIKLELYWTLIRSSTETGLAEYVLKLMRETRDDA</sequence>